<accession>A0AB33K756</accession>
<protein>
    <submittedName>
        <fullName evidence="1">Uncharacterized protein</fullName>
    </submittedName>
</protein>
<sequence>MSGYAGRLITLDFPELTEEGGAPVRVVIRNPKTLPWHELIAPDTTEEGAVGTLKASYEVIARVVTAWTVYDATSNDEQQPLLGLPATPELVAKLPRPITERIIDLLNGVERAGA</sequence>
<dbReference type="EMBL" id="AP035882">
    <property type="protein sequence ID" value="BFP50030.1"/>
    <property type="molecule type" value="Genomic_DNA"/>
</dbReference>
<dbReference type="RefSeq" id="WP_407992421.1">
    <property type="nucleotide sequence ID" value="NZ_AP035882.1"/>
</dbReference>
<dbReference type="AlphaFoldDB" id="A0AB33K756"/>
<evidence type="ECO:0000313" key="1">
    <source>
        <dbReference type="EMBL" id="BFP50030.1"/>
    </source>
</evidence>
<reference evidence="1" key="1">
    <citation type="submission" date="2024-07" db="EMBL/GenBank/DDBJ databases">
        <title>Complete genome sequences of cellulolytic bacteria, Kitasatospora sp. CMC57 and Streptomyces sp. CMC78, isolated from Japanese agricultural soil.</title>
        <authorList>
            <person name="Hashimoto T."/>
            <person name="Ito M."/>
            <person name="Iwamoto M."/>
            <person name="Fukahori D."/>
            <person name="Shoda T."/>
            <person name="Sakoda M."/>
            <person name="Morohoshi T."/>
            <person name="Mitsuboshi M."/>
            <person name="Nishizawa T."/>
        </authorList>
    </citation>
    <scope>NUCLEOTIDE SEQUENCE</scope>
    <source>
        <strain evidence="1">CMC57</strain>
        <plasmid evidence="1">pCMC57_01</plasmid>
    </source>
</reference>
<organism evidence="1">
    <name type="scientific">Kitasatospora sp. CMC57</name>
    <dbReference type="NCBI Taxonomy" id="3231513"/>
    <lineage>
        <taxon>Bacteria</taxon>
        <taxon>Bacillati</taxon>
        <taxon>Actinomycetota</taxon>
        <taxon>Actinomycetes</taxon>
        <taxon>Kitasatosporales</taxon>
        <taxon>Streptomycetaceae</taxon>
        <taxon>Kitasatospora</taxon>
    </lineage>
</organism>
<geneLocation type="plasmid" evidence="1">
    <name>pCMC57_01</name>
</geneLocation>
<dbReference type="KEGG" id="kic:KCMC57_63980"/>
<gene>
    <name evidence="1" type="ORF">KCMC57_63980</name>
</gene>
<keyword evidence="1" id="KW-0614">Plasmid</keyword>
<proteinExistence type="predicted"/>
<name>A0AB33K756_9ACTN</name>